<protein>
    <submittedName>
        <fullName evidence="1">Uncharacterized protein</fullName>
    </submittedName>
</protein>
<name>A0A7W6ALI9_9HYPH</name>
<comment type="caution">
    <text evidence="1">The sequence shown here is derived from an EMBL/GenBank/DDBJ whole genome shotgun (WGS) entry which is preliminary data.</text>
</comment>
<proteinExistence type="predicted"/>
<reference evidence="1 2" key="1">
    <citation type="submission" date="2020-08" db="EMBL/GenBank/DDBJ databases">
        <title>Genomic Encyclopedia of Type Strains, Phase IV (KMG-IV): sequencing the most valuable type-strain genomes for metagenomic binning, comparative biology and taxonomic classification.</title>
        <authorList>
            <person name="Goeker M."/>
        </authorList>
    </citation>
    <scope>NUCLEOTIDE SEQUENCE [LARGE SCALE GENOMIC DNA]</scope>
    <source>
        <strain evidence="1 2">DSM 24105</strain>
    </source>
</reference>
<gene>
    <name evidence="1" type="ORF">GGR33_004337</name>
</gene>
<accession>A0A7W6ALI9</accession>
<sequence>MRDDIKNCLVLTIGHGICFEVSILAAAPDRHRQGGIIRLRHPQCPPAYHFLENFSNIALDLQQSNFLQDYL</sequence>
<dbReference type="EMBL" id="JACIDN010000009">
    <property type="protein sequence ID" value="MBB3904811.1"/>
    <property type="molecule type" value="Genomic_DNA"/>
</dbReference>
<evidence type="ECO:0000313" key="2">
    <source>
        <dbReference type="Proteomes" id="UP000517759"/>
    </source>
</evidence>
<dbReference type="RefSeq" id="WP_246413393.1">
    <property type="nucleotide sequence ID" value="NZ_BSPG01000021.1"/>
</dbReference>
<organism evidence="1 2">
    <name type="scientific">Methylobacterium brachythecii</name>
    <dbReference type="NCBI Taxonomy" id="1176177"/>
    <lineage>
        <taxon>Bacteria</taxon>
        <taxon>Pseudomonadati</taxon>
        <taxon>Pseudomonadota</taxon>
        <taxon>Alphaproteobacteria</taxon>
        <taxon>Hyphomicrobiales</taxon>
        <taxon>Methylobacteriaceae</taxon>
        <taxon>Methylobacterium</taxon>
    </lineage>
</organism>
<evidence type="ECO:0000313" key="1">
    <source>
        <dbReference type="EMBL" id="MBB3904811.1"/>
    </source>
</evidence>
<dbReference type="Proteomes" id="UP000517759">
    <property type="component" value="Unassembled WGS sequence"/>
</dbReference>
<dbReference type="AlphaFoldDB" id="A0A7W6ALI9"/>